<dbReference type="Proteomes" id="UP000318336">
    <property type="component" value="Unassembled WGS sequence"/>
</dbReference>
<evidence type="ECO:0000313" key="2">
    <source>
        <dbReference type="Proteomes" id="UP000318336"/>
    </source>
</evidence>
<keyword evidence="2" id="KW-1185">Reference proteome</keyword>
<protein>
    <submittedName>
        <fullName evidence="1">Uncharacterized protein</fullName>
    </submittedName>
</protein>
<comment type="caution">
    <text evidence="1">The sequence shown here is derived from an EMBL/GenBank/DDBJ whole genome shotgun (WGS) entry which is preliminary data.</text>
</comment>
<dbReference type="EMBL" id="VFOK01000001">
    <property type="protein sequence ID" value="TQL32805.1"/>
    <property type="molecule type" value="Genomic_DNA"/>
</dbReference>
<organism evidence="1 2">
    <name type="scientific">Barrientosiimonas humi</name>
    <dbReference type="NCBI Taxonomy" id="999931"/>
    <lineage>
        <taxon>Bacteria</taxon>
        <taxon>Bacillati</taxon>
        <taxon>Actinomycetota</taxon>
        <taxon>Actinomycetes</taxon>
        <taxon>Micrococcales</taxon>
        <taxon>Dermacoccaceae</taxon>
        <taxon>Barrientosiimonas</taxon>
    </lineage>
</organism>
<accession>A0A542XAD5</accession>
<evidence type="ECO:0000313" key="1">
    <source>
        <dbReference type="EMBL" id="TQL32805.1"/>
    </source>
</evidence>
<sequence length="202" mass="22219">MERDGIQLVEWRGGYPDEIEAALINAVLSIRARYGTVTNGVRGAVGRYRDHEQRRLDDLTVLAKRKPELLARQLDNHARASGRLKADLIVDAARRLVDAGVTRAGDLDPVGDRHRRAYTGVRGLGAVTWVYFAMMLGHDGVKADTWIQKYVTHAVGAPLDPARAEAVVAAVAAQQQVEVRQVDQAIWRFARSREGAASLSDS</sequence>
<gene>
    <name evidence="1" type="ORF">FB554_0937</name>
</gene>
<reference evidence="1 2" key="1">
    <citation type="submission" date="2019-06" db="EMBL/GenBank/DDBJ databases">
        <title>Sequencing the genomes of 1000 actinobacteria strains.</title>
        <authorList>
            <person name="Klenk H.-P."/>
        </authorList>
    </citation>
    <scope>NUCLEOTIDE SEQUENCE [LARGE SCALE GENOMIC DNA]</scope>
    <source>
        <strain evidence="1 2">DSM 24617</strain>
    </source>
</reference>
<proteinExistence type="predicted"/>
<name>A0A542XAD5_9MICO</name>
<dbReference type="AlphaFoldDB" id="A0A542XAD5"/>